<organism evidence="2 3">
    <name type="scientific">Enterovirga rhinocerotis</name>
    <dbReference type="NCBI Taxonomy" id="1339210"/>
    <lineage>
        <taxon>Bacteria</taxon>
        <taxon>Pseudomonadati</taxon>
        <taxon>Pseudomonadota</taxon>
        <taxon>Alphaproteobacteria</taxon>
        <taxon>Hyphomicrobiales</taxon>
        <taxon>Methylobacteriaceae</taxon>
        <taxon>Enterovirga</taxon>
    </lineage>
</organism>
<accession>A0A4R7BWK5</accession>
<evidence type="ECO:0000313" key="3">
    <source>
        <dbReference type="Proteomes" id="UP000295122"/>
    </source>
</evidence>
<dbReference type="Pfam" id="PF12728">
    <property type="entry name" value="HTH_17"/>
    <property type="match status" value="1"/>
</dbReference>
<dbReference type="RefSeq" id="WP_280960117.1">
    <property type="nucleotide sequence ID" value="NZ_SNZR01000013.1"/>
</dbReference>
<dbReference type="InterPro" id="IPR010093">
    <property type="entry name" value="SinI_DNA-bd"/>
</dbReference>
<name>A0A4R7BWK5_9HYPH</name>
<evidence type="ECO:0000259" key="1">
    <source>
        <dbReference type="Pfam" id="PF12728"/>
    </source>
</evidence>
<feature type="domain" description="Helix-turn-helix" evidence="1">
    <location>
        <begin position="19"/>
        <end position="64"/>
    </location>
</feature>
<dbReference type="GO" id="GO:0003677">
    <property type="term" value="F:DNA binding"/>
    <property type="evidence" value="ECO:0007669"/>
    <property type="project" value="InterPro"/>
</dbReference>
<dbReference type="Proteomes" id="UP000295122">
    <property type="component" value="Unassembled WGS sequence"/>
</dbReference>
<dbReference type="AlphaFoldDB" id="A0A4R7BWK5"/>
<dbReference type="NCBIfam" id="TIGR01764">
    <property type="entry name" value="excise"/>
    <property type="match status" value="1"/>
</dbReference>
<sequence length="66" mass="7338">MLSSNTFRIIPDRAAYPLNEASVLLSISRANLYRLAKDGRIRFVKIGHRTVVPASEIDRLAQGRAA</sequence>
<reference evidence="2 3" key="1">
    <citation type="submission" date="2019-03" db="EMBL/GenBank/DDBJ databases">
        <title>Genomic Encyclopedia of Type Strains, Phase IV (KMG-IV): sequencing the most valuable type-strain genomes for metagenomic binning, comparative biology and taxonomic classification.</title>
        <authorList>
            <person name="Goeker M."/>
        </authorList>
    </citation>
    <scope>NUCLEOTIDE SEQUENCE [LARGE SCALE GENOMIC DNA]</scope>
    <source>
        <strain evidence="2 3">DSM 25903</strain>
    </source>
</reference>
<proteinExistence type="predicted"/>
<evidence type="ECO:0000313" key="2">
    <source>
        <dbReference type="EMBL" id="TDR90254.1"/>
    </source>
</evidence>
<comment type="caution">
    <text evidence="2">The sequence shown here is derived from an EMBL/GenBank/DDBJ whole genome shotgun (WGS) entry which is preliminary data.</text>
</comment>
<protein>
    <submittedName>
        <fullName evidence="2">Excisionase family DNA binding protein</fullName>
    </submittedName>
</protein>
<dbReference type="EMBL" id="SNZR01000013">
    <property type="protein sequence ID" value="TDR90254.1"/>
    <property type="molecule type" value="Genomic_DNA"/>
</dbReference>
<keyword evidence="3" id="KW-1185">Reference proteome</keyword>
<dbReference type="InterPro" id="IPR041657">
    <property type="entry name" value="HTH_17"/>
</dbReference>
<gene>
    <name evidence="2" type="ORF">EV668_3096</name>
</gene>